<evidence type="ECO:0000313" key="4">
    <source>
        <dbReference type="Proteomes" id="UP001244640"/>
    </source>
</evidence>
<comment type="caution">
    <text evidence="3">The sequence shown here is derived from an EMBL/GenBank/DDBJ whole genome shotgun (WGS) entry which is preliminary data.</text>
</comment>
<dbReference type="Proteomes" id="UP001244640">
    <property type="component" value="Unassembled WGS sequence"/>
</dbReference>
<dbReference type="GO" id="GO:0033745">
    <property type="term" value="F:L-methionine-(R)-S-oxide reductase activity"/>
    <property type="evidence" value="ECO:0007669"/>
    <property type="project" value="UniProtKB-EC"/>
</dbReference>
<evidence type="ECO:0000259" key="2">
    <source>
        <dbReference type="Pfam" id="PF13185"/>
    </source>
</evidence>
<dbReference type="InterPro" id="IPR051330">
    <property type="entry name" value="Phosphatase_reg/MetRdx"/>
</dbReference>
<sequence length="168" mass="18703">MHDYFFTQIFMAEDLQIAKGSKEEQYQNLLPQIEGLLTGESNQIANLANIAAALKEQFNFFWVGFYLIDADELVLGPFQGPVACTRIKKGRGVCGGAWAQEKTLIVPDVEQFPGHIACSSLSRSEIVLPVFKQGQIIGVLDVDSSELNSFDEVDKKYLTQILELLDSK</sequence>
<dbReference type="InterPro" id="IPR003018">
    <property type="entry name" value="GAF"/>
</dbReference>
<dbReference type="Gene3D" id="3.30.450.40">
    <property type="match status" value="1"/>
</dbReference>
<dbReference type="EC" id="1.8.4.14" evidence="3"/>
<feature type="domain" description="GAF" evidence="2">
    <location>
        <begin position="50"/>
        <end position="164"/>
    </location>
</feature>
<dbReference type="InterPro" id="IPR029016">
    <property type="entry name" value="GAF-like_dom_sf"/>
</dbReference>
<proteinExistence type="inferred from homology"/>
<dbReference type="PANTHER" id="PTHR21021:SF15">
    <property type="entry name" value="FREE METHIONINE-R-SULFOXIDE REDUCTASE"/>
    <property type="match status" value="1"/>
</dbReference>
<evidence type="ECO:0000313" key="3">
    <source>
        <dbReference type="EMBL" id="MDQ1152407.1"/>
    </source>
</evidence>
<keyword evidence="3" id="KW-0560">Oxidoreductase</keyword>
<keyword evidence="4" id="KW-1185">Reference proteome</keyword>
<organism evidence="3 4">
    <name type="scientific">Sphingobacterium zeae</name>
    <dbReference type="NCBI Taxonomy" id="1776859"/>
    <lineage>
        <taxon>Bacteria</taxon>
        <taxon>Pseudomonadati</taxon>
        <taxon>Bacteroidota</taxon>
        <taxon>Sphingobacteriia</taxon>
        <taxon>Sphingobacteriales</taxon>
        <taxon>Sphingobacteriaceae</taxon>
        <taxon>Sphingobacterium</taxon>
    </lineage>
</organism>
<gene>
    <name evidence="3" type="ORF">QE382_004391</name>
</gene>
<evidence type="ECO:0000256" key="1">
    <source>
        <dbReference type="ARBA" id="ARBA00038454"/>
    </source>
</evidence>
<dbReference type="PANTHER" id="PTHR21021">
    <property type="entry name" value="GAF/PUTATIVE CYTOSKELETAL PROTEIN"/>
    <property type="match status" value="1"/>
</dbReference>
<dbReference type="SUPFAM" id="SSF55781">
    <property type="entry name" value="GAF domain-like"/>
    <property type="match status" value="1"/>
</dbReference>
<dbReference type="EMBL" id="JAUTBA010000001">
    <property type="protein sequence ID" value="MDQ1152407.1"/>
    <property type="molecule type" value="Genomic_DNA"/>
</dbReference>
<name>A0ABU0UC18_9SPHI</name>
<dbReference type="Pfam" id="PF13185">
    <property type="entry name" value="GAF_2"/>
    <property type="match status" value="1"/>
</dbReference>
<reference evidence="3 4" key="1">
    <citation type="submission" date="2023-07" db="EMBL/GenBank/DDBJ databases">
        <title>Functional and genomic diversity of the sorghum phyllosphere microbiome.</title>
        <authorList>
            <person name="Shade A."/>
        </authorList>
    </citation>
    <scope>NUCLEOTIDE SEQUENCE [LARGE SCALE GENOMIC DNA]</scope>
    <source>
        <strain evidence="3 4">SORGH_AS_0892</strain>
    </source>
</reference>
<accession>A0ABU0UC18</accession>
<comment type="similarity">
    <text evidence="1">Belongs to the free Met sulfoxide reductase family.</text>
</comment>
<protein>
    <submittedName>
        <fullName evidence="3">L-methionine (R)-S-oxide reductase</fullName>
        <ecNumber evidence="3">1.8.4.14</ecNumber>
    </submittedName>
</protein>